<dbReference type="PANTHER" id="PTHR43301:SF3">
    <property type="entry name" value="ARABINAN ENDO-1,5-ALPHA-L-ARABINOSIDASE A-RELATED"/>
    <property type="match status" value="1"/>
</dbReference>
<dbReference type="Pfam" id="PF04616">
    <property type="entry name" value="Glyco_hydro_43"/>
    <property type="match status" value="1"/>
</dbReference>
<keyword evidence="6 7" id="KW-0326">Glycosidase</keyword>
<feature type="site" description="Important for catalytic activity, responsible for pKa modulation of the active site Glu and correct orientation of both the proton donor and substrate" evidence="9">
    <location>
        <position position="160"/>
    </location>
</feature>
<feature type="active site" description="Proton acceptor" evidence="8">
    <location>
        <position position="44"/>
    </location>
</feature>
<keyword evidence="10" id="KW-0732">Signal</keyword>
<feature type="chain" id="PRO_5025622277" description="Arabinan endo-1,5-alpha-L-arabinosidase" evidence="10">
    <location>
        <begin position="29"/>
        <end position="337"/>
    </location>
</feature>
<sequence length="337" mass="36016">MFSTSSSLFTLALGALFSSTILFQQAIAYANPGPCTGECVNTHDPSLIRHSDGTYYKFSTGGTIAVHTAPAISGPWTFACQMLSGAAKVHKPGNPGTDLWAPQVVRVGEEYWVYYSVSSFGAQNSAIGLATSKDMRCGSWQDQGSTGVESKTGDAYNAIDASLLKEDDGDGVWRLTFGSFWSGIYQVEMGGTPSAVAAGSRPVQVAFEPAGEHAEEGAALVKYGDFYYLFFSWGKCCGYDQDRPAAGQEYRIKVCRSSSATGGFVDKSGKDCTSGGGTVVLESHGNVYGPGGQSVYNDSKDGWILIYHYVDTTIGYADGQKQFGWNKIDWSSGWPTV</sequence>
<keyword evidence="5 7" id="KW-0378">Hydrolase</keyword>
<dbReference type="SUPFAM" id="SSF75005">
    <property type="entry name" value="Arabinanase/levansucrase/invertase"/>
    <property type="match status" value="1"/>
</dbReference>
<dbReference type="OrthoDB" id="195678at2759"/>
<keyword evidence="12" id="KW-1185">Reference proteome</keyword>
<evidence type="ECO:0000256" key="10">
    <source>
        <dbReference type="SAM" id="SignalP"/>
    </source>
</evidence>
<dbReference type="EMBL" id="ML992669">
    <property type="protein sequence ID" value="KAF2213822.1"/>
    <property type="molecule type" value="Genomic_DNA"/>
</dbReference>
<dbReference type="CDD" id="cd18831">
    <property type="entry name" value="GH43_AnAbnA-like"/>
    <property type="match status" value="1"/>
</dbReference>
<comment type="catalytic activity">
    <reaction evidence="1 7">
        <text>Endohydrolysis of (1-&gt;5)-alpha-arabinofuranosidic linkages in (1-&gt;5)-arabinans.</text>
        <dbReference type="EC" id="3.2.1.99"/>
    </reaction>
</comment>
<feature type="active site" description="Proton donor" evidence="8">
    <location>
        <position position="216"/>
    </location>
</feature>
<dbReference type="PANTHER" id="PTHR43301">
    <property type="entry name" value="ARABINAN ENDO-1,5-ALPHA-L-ARABINOSIDASE"/>
    <property type="match status" value="1"/>
</dbReference>
<dbReference type="Gene3D" id="2.115.10.20">
    <property type="entry name" value="Glycosyl hydrolase domain, family 43"/>
    <property type="match status" value="1"/>
</dbReference>
<feature type="signal peptide" evidence="10">
    <location>
        <begin position="1"/>
        <end position="28"/>
    </location>
</feature>
<evidence type="ECO:0000256" key="8">
    <source>
        <dbReference type="PIRSR" id="PIRSR606710-1"/>
    </source>
</evidence>
<proteinExistence type="inferred from homology"/>
<comment type="similarity">
    <text evidence="3 7">Belongs to the glycosyl hydrolase 43 family.</text>
</comment>
<evidence type="ECO:0000313" key="12">
    <source>
        <dbReference type="Proteomes" id="UP000799539"/>
    </source>
</evidence>
<comment type="pathway">
    <text evidence="2 7">Glycan metabolism; L-arabinan degradation.</text>
</comment>
<dbReference type="Proteomes" id="UP000799539">
    <property type="component" value="Unassembled WGS sequence"/>
</dbReference>
<dbReference type="UniPathway" id="UPA00667"/>
<evidence type="ECO:0000256" key="1">
    <source>
        <dbReference type="ARBA" id="ARBA00000375"/>
    </source>
</evidence>
<reference evidence="11" key="1">
    <citation type="journal article" date="2020" name="Stud. Mycol.">
        <title>101 Dothideomycetes genomes: a test case for predicting lifestyles and emergence of pathogens.</title>
        <authorList>
            <person name="Haridas S."/>
            <person name="Albert R."/>
            <person name="Binder M."/>
            <person name="Bloem J."/>
            <person name="Labutti K."/>
            <person name="Salamov A."/>
            <person name="Andreopoulos B."/>
            <person name="Baker S."/>
            <person name="Barry K."/>
            <person name="Bills G."/>
            <person name="Bluhm B."/>
            <person name="Cannon C."/>
            <person name="Castanera R."/>
            <person name="Culley D."/>
            <person name="Daum C."/>
            <person name="Ezra D."/>
            <person name="Gonzalez J."/>
            <person name="Henrissat B."/>
            <person name="Kuo A."/>
            <person name="Liang C."/>
            <person name="Lipzen A."/>
            <person name="Lutzoni F."/>
            <person name="Magnuson J."/>
            <person name="Mondo S."/>
            <person name="Nolan M."/>
            <person name="Ohm R."/>
            <person name="Pangilinan J."/>
            <person name="Park H.-J."/>
            <person name="Ramirez L."/>
            <person name="Alfaro M."/>
            <person name="Sun H."/>
            <person name="Tritt A."/>
            <person name="Yoshinaga Y."/>
            <person name="Zwiers L.-H."/>
            <person name="Turgeon B."/>
            <person name="Goodwin S."/>
            <person name="Spatafora J."/>
            <person name="Crous P."/>
            <person name="Grigoriev I."/>
        </authorList>
    </citation>
    <scope>NUCLEOTIDE SEQUENCE</scope>
    <source>
        <strain evidence="11">SCOH1-5</strain>
    </source>
</reference>
<dbReference type="EC" id="3.2.1.99" evidence="4 7"/>
<evidence type="ECO:0000256" key="7">
    <source>
        <dbReference type="PIRNR" id="PIRNR026534"/>
    </source>
</evidence>
<dbReference type="GO" id="GO:0046558">
    <property type="term" value="F:arabinan endo-1,5-alpha-L-arabinosidase activity"/>
    <property type="evidence" value="ECO:0007669"/>
    <property type="project" value="UniProtKB-EC"/>
</dbReference>
<dbReference type="PIRSF" id="PIRSF026534">
    <property type="entry name" value="Endo_alpha-L-arabinosidase"/>
    <property type="match status" value="1"/>
</dbReference>
<evidence type="ECO:0000313" key="11">
    <source>
        <dbReference type="EMBL" id="KAF2213822.1"/>
    </source>
</evidence>
<dbReference type="InterPro" id="IPR016840">
    <property type="entry name" value="Glyco_hydro_43_endo_a_Ara-ase"/>
</dbReference>
<dbReference type="GO" id="GO:0031222">
    <property type="term" value="P:arabinan catabolic process"/>
    <property type="evidence" value="ECO:0007669"/>
    <property type="project" value="UniProtKB-UniPathway"/>
</dbReference>
<evidence type="ECO:0000256" key="9">
    <source>
        <dbReference type="PIRSR" id="PIRSR606710-2"/>
    </source>
</evidence>
<protein>
    <recommendedName>
        <fullName evidence="4 7">Arabinan endo-1,5-alpha-L-arabinosidase</fullName>
        <ecNumber evidence="4 7">3.2.1.99</ecNumber>
    </recommendedName>
</protein>
<evidence type="ECO:0000256" key="5">
    <source>
        <dbReference type="ARBA" id="ARBA00022801"/>
    </source>
</evidence>
<dbReference type="InterPro" id="IPR050727">
    <property type="entry name" value="GH43_arabinanases"/>
</dbReference>
<evidence type="ECO:0000256" key="6">
    <source>
        <dbReference type="ARBA" id="ARBA00023295"/>
    </source>
</evidence>
<organism evidence="11 12">
    <name type="scientific">Cercospora zeae-maydis SCOH1-5</name>
    <dbReference type="NCBI Taxonomy" id="717836"/>
    <lineage>
        <taxon>Eukaryota</taxon>
        <taxon>Fungi</taxon>
        <taxon>Dikarya</taxon>
        <taxon>Ascomycota</taxon>
        <taxon>Pezizomycotina</taxon>
        <taxon>Dothideomycetes</taxon>
        <taxon>Dothideomycetidae</taxon>
        <taxon>Mycosphaerellales</taxon>
        <taxon>Mycosphaerellaceae</taxon>
        <taxon>Cercospora</taxon>
    </lineage>
</organism>
<dbReference type="InterPro" id="IPR023296">
    <property type="entry name" value="Glyco_hydro_beta-prop_sf"/>
</dbReference>
<dbReference type="AlphaFoldDB" id="A0A6A6FK56"/>
<name>A0A6A6FK56_9PEZI</name>
<evidence type="ECO:0000256" key="3">
    <source>
        <dbReference type="ARBA" id="ARBA00009865"/>
    </source>
</evidence>
<accession>A0A6A6FK56</accession>
<gene>
    <name evidence="11" type="ORF">CERZMDRAFT_95853</name>
</gene>
<evidence type="ECO:0000256" key="4">
    <source>
        <dbReference type="ARBA" id="ARBA00012586"/>
    </source>
</evidence>
<evidence type="ECO:0000256" key="2">
    <source>
        <dbReference type="ARBA" id="ARBA00004834"/>
    </source>
</evidence>
<dbReference type="InterPro" id="IPR006710">
    <property type="entry name" value="Glyco_hydro_43"/>
</dbReference>